<proteinExistence type="predicted"/>
<feature type="chain" id="PRO_5016155830" description="DUF4842 domain-containing protein" evidence="1">
    <location>
        <begin position="26"/>
        <end position="688"/>
    </location>
</feature>
<gene>
    <name evidence="3" type="ORF">DF185_01925</name>
</gene>
<evidence type="ECO:0000256" key="1">
    <source>
        <dbReference type="SAM" id="SignalP"/>
    </source>
</evidence>
<feature type="domain" description="DUF4842" evidence="2">
    <location>
        <begin position="479"/>
        <end position="675"/>
    </location>
</feature>
<dbReference type="EMBL" id="QFLI01000001">
    <property type="protein sequence ID" value="PXY02875.1"/>
    <property type="molecule type" value="Genomic_DNA"/>
</dbReference>
<reference evidence="3 4" key="1">
    <citation type="submission" date="2018-05" db="EMBL/GenBank/DDBJ databases">
        <title>Marinifilum breve JC075T sp. nov., a marine bacterium isolated from Yongle Blue Hole in the South China Sea.</title>
        <authorList>
            <person name="Fu T."/>
        </authorList>
    </citation>
    <scope>NUCLEOTIDE SEQUENCE [LARGE SCALE GENOMIC DNA]</scope>
    <source>
        <strain evidence="3 4">JC075</strain>
    </source>
</reference>
<dbReference type="SUPFAM" id="SSF50969">
    <property type="entry name" value="YVTN repeat-like/Quinoprotein amine dehydrogenase"/>
    <property type="match status" value="1"/>
</dbReference>
<dbReference type="Gene3D" id="2.130.10.10">
    <property type="entry name" value="YVTN repeat-like/Quinoprotein amine dehydrogenase"/>
    <property type="match status" value="1"/>
</dbReference>
<protein>
    <recommendedName>
        <fullName evidence="2">DUF4842 domain-containing protein</fullName>
    </recommendedName>
</protein>
<keyword evidence="1" id="KW-0732">Signal</keyword>
<keyword evidence="4" id="KW-1185">Reference proteome</keyword>
<feature type="signal peptide" evidence="1">
    <location>
        <begin position="1"/>
        <end position="25"/>
    </location>
</feature>
<dbReference type="InterPro" id="IPR031025">
    <property type="entry name" value="LruC_dom"/>
</dbReference>
<dbReference type="NCBIfam" id="TIGR04456">
    <property type="entry name" value="LruC_dom"/>
    <property type="match status" value="1"/>
</dbReference>
<accession>A0A2V4A1W6</accession>
<evidence type="ECO:0000313" key="3">
    <source>
        <dbReference type="EMBL" id="PXY02875.1"/>
    </source>
</evidence>
<dbReference type="Pfam" id="PF16130">
    <property type="entry name" value="DUF4842"/>
    <property type="match status" value="1"/>
</dbReference>
<dbReference type="Proteomes" id="UP000248079">
    <property type="component" value="Unassembled WGS sequence"/>
</dbReference>
<dbReference type="AlphaFoldDB" id="A0A2V4A1W6"/>
<comment type="caution">
    <text evidence="3">The sequence shown here is derived from an EMBL/GenBank/DDBJ whole genome shotgun (WGS) entry which is preliminary data.</text>
</comment>
<evidence type="ECO:0000313" key="4">
    <source>
        <dbReference type="Proteomes" id="UP000248079"/>
    </source>
</evidence>
<organism evidence="3 4">
    <name type="scientific">Marinifilum breve</name>
    <dbReference type="NCBI Taxonomy" id="2184082"/>
    <lineage>
        <taxon>Bacteria</taxon>
        <taxon>Pseudomonadati</taxon>
        <taxon>Bacteroidota</taxon>
        <taxon>Bacteroidia</taxon>
        <taxon>Marinilabiliales</taxon>
        <taxon>Marinifilaceae</taxon>
    </lineage>
</organism>
<dbReference type="InterPro" id="IPR032295">
    <property type="entry name" value="DUF4842"/>
</dbReference>
<dbReference type="PROSITE" id="PS51257">
    <property type="entry name" value="PROKAR_LIPOPROTEIN"/>
    <property type="match status" value="1"/>
</dbReference>
<evidence type="ECO:0000259" key="2">
    <source>
        <dbReference type="Pfam" id="PF16130"/>
    </source>
</evidence>
<dbReference type="RefSeq" id="WP_110359033.1">
    <property type="nucleotide sequence ID" value="NZ_QFLI01000001.1"/>
</dbReference>
<name>A0A2V4A1W6_9BACT</name>
<dbReference type="InterPro" id="IPR011044">
    <property type="entry name" value="Quino_amine_DH_bsu"/>
</dbReference>
<sequence>MKKFTWSILLLVIFLGLFSCTDSNVSDEPQPEPEPDNTLLGQLNIPDQFDFNTTGEIKLEISDSDEGAYYYIYSYEDVISWQEIEYTDDEGNTVSEEVPIADHYNTIELGVVRVSGGKANVSLSVPTNVKKLLLKKYYNGAFASAFSNDITEERPLNLTFNGSNLKTKSKPKVSSKNAALASDILWCVNGSGQLFTVNPEDMTTVRKRDLAEGTWTVAMDFHNHQFYTIGRNKPYKLYRYDVDVENDYAVSEPTIINDNLGFGGPRLEYANDEGFLYFSNKDYIYKLNPADGSVLETFNIDNGLNNTGGGDIAKGKDGSWYMSTFGGLYALTFNEGSNEVNAVRKSADNLPFTPTSLCIDTKQTPDIWVADNFTPSSLYVMDTQTGGYDTRDPDNELGINDLTKTPLEYENVGDSDNDGCPDDIDEFPNDPEVCLKTVTPTKYGWGSLAFEDLWPYKGDYDFNDLVVNYRYTMMINLDNKAVRMEAKFWVKHVKGASFNNGFGIQFDNLLPGQIESVTGTDIRSNYIDVQANGLEANQEKAVVIAFDQSQNYRDETSEPDPDYNELTINIRFTEPLDLDEIGTSPFNPFLIVNGNRSKEIHLPNHSRTSLGEGDTSQSVTNLDTDGDYRSPKGLPWAIAIAHEFKYTKEKVEIIEGYNHFAKWAESGGELYPDWYKDNAGYRNTDKIE</sequence>
<dbReference type="OrthoDB" id="1204817at2"/>
<dbReference type="InterPro" id="IPR015943">
    <property type="entry name" value="WD40/YVTN_repeat-like_dom_sf"/>
</dbReference>